<reference evidence="1" key="1">
    <citation type="journal article" date="2004" name="Nature">
        <title>Genome duplication in the teleost fish Tetraodon nigroviridis reveals the early vertebrate proto-karyotype.</title>
        <authorList>
            <person name="Jaillon O."/>
            <person name="Aury J.-M."/>
            <person name="Brunet F."/>
            <person name="Petit J.-L."/>
            <person name="Stange-Thomann N."/>
            <person name="Mauceli E."/>
            <person name="Bouneau L."/>
            <person name="Fischer C."/>
            <person name="Ozouf-Costaz C."/>
            <person name="Bernot A."/>
            <person name="Nicaud S."/>
            <person name="Jaffe D."/>
            <person name="Fisher S."/>
            <person name="Lutfalla G."/>
            <person name="Dossat C."/>
            <person name="Segurens B."/>
            <person name="Dasilva C."/>
            <person name="Salanoubat M."/>
            <person name="Levy M."/>
            <person name="Boudet N."/>
            <person name="Castellano S."/>
            <person name="Anthouard V."/>
            <person name="Jubin C."/>
            <person name="Castelli V."/>
            <person name="Katinka M."/>
            <person name="Vacherie B."/>
            <person name="Biemont C."/>
            <person name="Skalli Z."/>
            <person name="Cattolico L."/>
            <person name="Poulain J."/>
            <person name="De Berardinis V."/>
            <person name="Cruaud C."/>
            <person name="Duprat S."/>
            <person name="Brottier P."/>
            <person name="Coutanceau J.-P."/>
            <person name="Gouzy J."/>
            <person name="Parra G."/>
            <person name="Lardier G."/>
            <person name="Chapple C."/>
            <person name="McKernan K.J."/>
            <person name="McEwan P."/>
            <person name="Bosak S."/>
            <person name="Kellis M."/>
            <person name="Volff J.-N."/>
            <person name="Guigo R."/>
            <person name="Zody M.C."/>
            <person name="Mesirov J."/>
            <person name="Lindblad-Toh K."/>
            <person name="Birren B."/>
            <person name="Nusbaum C."/>
            <person name="Kahn D."/>
            <person name="Robinson-Rechavi M."/>
            <person name="Laudet V."/>
            <person name="Schachter V."/>
            <person name="Quetier F."/>
            <person name="Saurin W."/>
            <person name="Scarpelli C."/>
            <person name="Wincker P."/>
            <person name="Lander E.S."/>
            <person name="Weissenbach J."/>
            <person name="Roest Crollius H."/>
        </authorList>
    </citation>
    <scope>NUCLEOTIDE SEQUENCE [LARGE SCALE GENOMIC DNA]</scope>
</reference>
<dbReference type="EMBL" id="CAAE01010197">
    <property type="protein sequence ID" value="CAF92804.1"/>
    <property type="molecule type" value="Genomic_DNA"/>
</dbReference>
<accession>Q4T2S8</accession>
<gene>
    <name evidence="1" type="ORF">GSTENG00008198001</name>
</gene>
<evidence type="ECO:0000313" key="1">
    <source>
        <dbReference type="EMBL" id="CAF92804.1"/>
    </source>
</evidence>
<dbReference type="OrthoDB" id="8959094at2759"/>
<reference evidence="1" key="2">
    <citation type="submission" date="2004-02" db="EMBL/GenBank/DDBJ databases">
        <authorList>
            <consortium name="Genoscope"/>
            <consortium name="Whitehead Institute Centre for Genome Research"/>
        </authorList>
    </citation>
    <scope>NUCLEOTIDE SEQUENCE</scope>
</reference>
<organism evidence="1">
    <name type="scientific">Tetraodon nigroviridis</name>
    <name type="common">Spotted green pufferfish</name>
    <name type="synonym">Chelonodon nigroviridis</name>
    <dbReference type="NCBI Taxonomy" id="99883"/>
    <lineage>
        <taxon>Eukaryota</taxon>
        <taxon>Metazoa</taxon>
        <taxon>Chordata</taxon>
        <taxon>Craniata</taxon>
        <taxon>Vertebrata</taxon>
        <taxon>Euteleostomi</taxon>
        <taxon>Actinopterygii</taxon>
        <taxon>Neopterygii</taxon>
        <taxon>Teleostei</taxon>
        <taxon>Neoteleostei</taxon>
        <taxon>Acanthomorphata</taxon>
        <taxon>Eupercaria</taxon>
        <taxon>Tetraodontiformes</taxon>
        <taxon>Tetradontoidea</taxon>
        <taxon>Tetraodontidae</taxon>
        <taxon>Tetraodon</taxon>
    </lineage>
</organism>
<dbReference type="AlphaFoldDB" id="Q4T2S8"/>
<sequence>ALKVPGEHKNEHPFVSFRHYPKTSFTIVTDTPENLRLKQQTLLNSQVS</sequence>
<protein>
    <submittedName>
        <fullName evidence="1">Chromosome undetermined SCAF10197, whole genome shotgun sequence</fullName>
    </submittedName>
</protein>
<feature type="non-terminal residue" evidence="1">
    <location>
        <position position="48"/>
    </location>
</feature>
<name>Q4T2S8_TETNG</name>
<proteinExistence type="predicted"/>
<dbReference type="KEGG" id="tng:GSTEN00008198G001"/>
<feature type="non-terminal residue" evidence="1">
    <location>
        <position position="1"/>
    </location>
</feature>